<feature type="compositionally biased region" description="Basic residues" evidence="1">
    <location>
        <begin position="59"/>
        <end position="73"/>
    </location>
</feature>
<evidence type="ECO:0000313" key="3">
    <source>
        <dbReference type="Proteomes" id="UP001219518"/>
    </source>
</evidence>
<reference evidence="2" key="2">
    <citation type="journal article" date="2023" name="BMC Genomics">
        <title>Pest status, molecular evolution, and epigenetic factors derived from the genome assembly of Frankliniella fusca, a thysanopteran phytovirus vector.</title>
        <authorList>
            <person name="Catto M.A."/>
            <person name="Labadie P.E."/>
            <person name="Jacobson A.L."/>
            <person name="Kennedy G.G."/>
            <person name="Srinivasan R."/>
            <person name="Hunt B.G."/>
        </authorList>
    </citation>
    <scope>NUCLEOTIDE SEQUENCE</scope>
    <source>
        <strain evidence="2">PL_HMW_Pooled</strain>
    </source>
</reference>
<proteinExistence type="predicted"/>
<protein>
    <submittedName>
        <fullName evidence="2">DNA-directed RNA polymerase subunit beta</fullName>
    </submittedName>
</protein>
<dbReference type="Proteomes" id="UP001219518">
    <property type="component" value="Unassembled WGS sequence"/>
</dbReference>
<keyword evidence="3" id="KW-1185">Reference proteome</keyword>
<dbReference type="AlphaFoldDB" id="A0AAE1HXF9"/>
<evidence type="ECO:0000256" key="1">
    <source>
        <dbReference type="SAM" id="MobiDB-lite"/>
    </source>
</evidence>
<organism evidence="2 3">
    <name type="scientific">Frankliniella fusca</name>
    <dbReference type="NCBI Taxonomy" id="407009"/>
    <lineage>
        <taxon>Eukaryota</taxon>
        <taxon>Metazoa</taxon>
        <taxon>Ecdysozoa</taxon>
        <taxon>Arthropoda</taxon>
        <taxon>Hexapoda</taxon>
        <taxon>Insecta</taxon>
        <taxon>Pterygota</taxon>
        <taxon>Neoptera</taxon>
        <taxon>Paraneoptera</taxon>
        <taxon>Thysanoptera</taxon>
        <taxon>Terebrantia</taxon>
        <taxon>Thripoidea</taxon>
        <taxon>Thripidae</taxon>
        <taxon>Frankliniella</taxon>
    </lineage>
</organism>
<dbReference type="EMBL" id="JAHWGI010001403">
    <property type="protein sequence ID" value="KAK3929757.1"/>
    <property type="molecule type" value="Genomic_DNA"/>
</dbReference>
<comment type="caution">
    <text evidence="2">The sequence shown here is derived from an EMBL/GenBank/DDBJ whole genome shotgun (WGS) entry which is preliminary data.</text>
</comment>
<gene>
    <name evidence="2" type="ORF">KUF71_019598</name>
</gene>
<name>A0AAE1HXF9_9NEOP</name>
<feature type="non-terminal residue" evidence="2">
    <location>
        <position position="127"/>
    </location>
</feature>
<sequence length="127" mass="14442">MIHVNVHHFKNSAHQIEVKLTKPFSAGKKVLFTHSVRLVNVSITLYNDLKSRGGSLSSRPRRPWLKDGRRHSARASTSNKTLFTQRANLENMKRITNPPTLRFEIIILGWQKCAAVDCSFGKNEVGF</sequence>
<evidence type="ECO:0000313" key="2">
    <source>
        <dbReference type="EMBL" id="KAK3929757.1"/>
    </source>
</evidence>
<dbReference type="GO" id="GO:0000428">
    <property type="term" value="C:DNA-directed RNA polymerase complex"/>
    <property type="evidence" value="ECO:0007669"/>
    <property type="project" value="UniProtKB-KW"/>
</dbReference>
<feature type="region of interest" description="Disordered" evidence="1">
    <location>
        <begin position="52"/>
        <end position="79"/>
    </location>
</feature>
<accession>A0AAE1HXF9</accession>
<keyword evidence="2" id="KW-0240">DNA-directed RNA polymerase</keyword>
<reference evidence="2" key="1">
    <citation type="submission" date="2021-07" db="EMBL/GenBank/DDBJ databases">
        <authorList>
            <person name="Catto M.A."/>
            <person name="Jacobson A."/>
            <person name="Kennedy G."/>
            <person name="Labadie P."/>
            <person name="Hunt B.G."/>
            <person name="Srinivasan R."/>
        </authorList>
    </citation>
    <scope>NUCLEOTIDE SEQUENCE</scope>
    <source>
        <strain evidence="2">PL_HMW_Pooled</strain>
        <tissue evidence="2">Head</tissue>
    </source>
</reference>
<keyword evidence="2" id="KW-0804">Transcription</keyword>